<accession>A0A0D7BAE2</accession>
<sequence length="173" mass="19008">MPAIPASVRQKKSNRLGGHRICRVVERRRGSWDSRTWANLPLHTTLLLRIDLIGLTGEVVYGEPAPSHVAYADHPSTSKRTEDPALLRPLQAPPAPAAISHSNIATFMVPRLFAGRRSYSLVIASDVHICGLVAALVDVCGYRGRWRAVTALLHPSGDETGILKFYEVQPEKT</sequence>
<dbReference type="EMBL" id="KN880552">
    <property type="protein sequence ID" value="KIY66491.1"/>
    <property type="molecule type" value="Genomic_DNA"/>
</dbReference>
<organism evidence="1 2">
    <name type="scientific">Cylindrobasidium torrendii FP15055 ss-10</name>
    <dbReference type="NCBI Taxonomy" id="1314674"/>
    <lineage>
        <taxon>Eukaryota</taxon>
        <taxon>Fungi</taxon>
        <taxon>Dikarya</taxon>
        <taxon>Basidiomycota</taxon>
        <taxon>Agaricomycotina</taxon>
        <taxon>Agaricomycetes</taxon>
        <taxon>Agaricomycetidae</taxon>
        <taxon>Agaricales</taxon>
        <taxon>Marasmiineae</taxon>
        <taxon>Physalacriaceae</taxon>
        <taxon>Cylindrobasidium</taxon>
    </lineage>
</organism>
<gene>
    <name evidence="1" type="ORF">CYLTODRAFT_411785</name>
</gene>
<proteinExistence type="predicted"/>
<evidence type="ECO:0000313" key="2">
    <source>
        <dbReference type="Proteomes" id="UP000054007"/>
    </source>
</evidence>
<keyword evidence="2" id="KW-1185">Reference proteome</keyword>
<protein>
    <submittedName>
        <fullName evidence="1">Uncharacterized protein</fullName>
    </submittedName>
</protein>
<evidence type="ECO:0000313" key="1">
    <source>
        <dbReference type="EMBL" id="KIY66491.1"/>
    </source>
</evidence>
<dbReference type="Proteomes" id="UP000054007">
    <property type="component" value="Unassembled WGS sequence"/>
</dbReference>
<reference evidence="1 2" key="1">
    <citation type="journal article" date="2015" name="Fungal Genet. Biol.">
        <title>Evolution of novel wood decay mechanisms in Agaricales revealed by the genome sequences of Fistulina hepatica and Cylindrobasidium torrendii.</title>
        <authorList>
            <person name="Floudas D."/>
            <person name="Held B.W."/>
            <person name="Riley R."/>
            <person name="Nagy L.G."/>
            <person name="Koehler G."/>
            <person name="Ransdell A.S."/>
            <person name="Younus H."/>
            <person name="Chow J."/>
            <person name="Chiniquy J."/>
            <person name="Lipzen A."/>
            <person name="Tritt A."/>
            <person name="Sun H."/>
            <person name="Haridas S."/>
            <person name="LaButti K."/>
            <person name="Ohm R.A."/>
            <person name="Kues U."/>
            <person name="Blanchette R.A."/>
            <person name="Grigoriev I.V."/>
            <person name="Minto R.E."/>
            <person name="Hibbett D.S."/>
        </authorList>
    </citation>
    <scope>NUCLEOTIDE SEQUENCE [LARGE SCALE GENOMIC DNA]</scope>
    <source>
        <strain evidence="1 2">FP15055 ss-10</strain>
    </source>
</reference>
<dbReference type="AlphaFoldDB" id="A0A0D7BAE2"/>
<name>A0A0D7BAE2_9AGAR</name>